<protein>
    <recommendedName>
        <fullName evidence="1">BLUF domain-containing protein</fullName>
    </recommendedName>
</protein>
<evidence type="ECO:0000313" key="2">
    <source>
        <dbReference type="EMBL" id="GGY10450.1"/>
    </source>
</evidence>
<dbReference type="EMBL" id="BMYX01000005">
    <property type="protein sequence ID" value="GGY10450.1"/>
    <property type="molecule type" value="Genomic_DNA"/>
</dbReference>
<proteinExistence type="predicted"/>
<keyword evidence="3" id="KW-1185">Reference proteome</keyword>
<dbReference type="Pfam" id="PF04940">
    <property type="entry name" value="BLUF"/>
    <property type="match status" value="1"/>
</dbReference>
<dbReference type="Proteomes" id="UP000645257">
    <property type="component" value="Unassembled WGS sequence"/>
</dbReference>
<dbReference type="InterPro" id="IPR036046">
    <property type="entry name" value="Acylphosphatase-like_dom_sf"/>
</dbReference>
<name>A0A918P0G1_9NEIS</name>
<reference evidence="2" key="2">
    <citation type="submission" date="2020-09" db="EMBL/GenBank/DDBJ databases">
        <authorList>
            <person name="Sun Q."/>
            <person name="Kim S."/>
        </authorList>
    </citation>
    <scope>NUCLEOTIDE SEQUENCE</scope>
    <source>
        <strain evidence="2">KCTC 32182</strain>
    </source>
</reference>
<evidence type="ECO:0000313" key="3">
    <source>
        <dbReference type="Proteomes" id="UP000645257"/>
    </source>
</evidence>
<dbReference type="RefSeq" id="WP_189532177.1">
    <property type="nucleotide sequence ID" value="NZ_BMYX01000005.1"/>
</dbReference>
<accession>A0A918P0G1</accession>
<comment type="caution">
    <text evidence="2">The sequence shown here is derived from an EMBL/GenBank/DDBJ whole genome shotgun (WGS) entry which is preliminary data.</text>
</comment>
<feature type="domain" description="BLUF" evidence="1">
    <location>
        <begin position="1"/>
        <end position="92"/>
    </location>
</feature>
<dbReference type="PROSITE" id="PS50925">
    <property type="entry name" value="BLUF"/>
    <property type="match status" value="1"/>
</dbReference>
<organism evidence="2 3">
    <name type="scientific">Paludibacterium paludis</name>
    <dbReference type="NCBI Taxonomy" id="1225769"/>
    <lineage>
        <taxon>Bacteria</taxon>
        <taxon>Pseudomonadati</taxon>
        <taxon>Pseudomonadota</taxon>
        <taxon>Betaproteobacteria</taxon>
        <taxon>Neisseriales</taxon>
        <taxon>Chromobacteriaceae</taxon>
        <taxon>Paludibacterium</taxon>
    </lineage>
</organism>
<dbReference type="SUPFAM" id="SSF54975">
    <property type="entry name" value="Acylphosphatase/BLUF domain-like"/>
    <property type="match status" value="1"/>
</dbReference>
<evidence type="ECO:0000259" key="1">
    <source>
        <dbReference type="PROSITE" id="PS50925"/>
    </source>
</evidence>
<dbReference type="Gene3D" id="3.30.70.100">
    <property type="match status" value="1"/>
</dbReference>
<reference evidence="2" key="1">
    <citation type="journal article" date="2014" name="Int. J. Syst. Evol. Microbiol.">
        <title>Complete genome sequence of Corynebacterium casei LMG S-19264T (=DSM 44701T), isolated from a smear-ripened cheese.</title>
        <authorList>
            <consortium name="US DOE Joint Genome Institute (JGI-PGF)"/>
            <person name="Walter F."/>
            <person name="Albersmeier A."/>
            <person name="Kalinowski J."/>
            <person name="Ruckert C."/>
        </authorList>
    </citation>
    <scope>NUCLEOTIDE SEQUENCE</scope>
    <source>
        <strain evidence="2">KCTC 32182</strain>
    </source>
</reference>
<dbReference type="GO" id="GO:0009882">
    <property type="term" value="F:blue light photoreceptor activity"/>
    <property type="evidence" value="ECO:0007669"/>
    <property type="project" value="InterPro"/>
</dbReference>
<dbReference type="GO" id="GO:0071949">
    <property type="term" value="F:FAD binding"/>
    <property type="evidence" value="ECO:0007669"/>
    <property type="project" value="InterPro"/>
</dbReference>
<gene>
    <name evidence="2" type="ORF">GCM10011289_11500</name>
</gene>
<dbReference type="InterPro" id="IPR007024">
    <property type="entry name" value="BLUF_domain"/>
</dbReference>
<dbReference type="SMART" id="SM01034">
    <property type="entry name" value="BLUF"/>
    <property type="match status" value="1"/>
</dbReference>
<sequence length="141" mass="15403">MLRLIYTSHARPALSAASLPALVEHWRRHNAVHDITGLLVHAHEAFLQILEGPDAAVGELFSEIRKDSRHTRLRLLCREYADERIFPGWNMGLICQTPEAAPQDDLADMADAGLFNPGGSQAMELARLFLAGHGGDAAGGR</sequence>
<dbReference type="AlphaFoldDB" id="A0A918P0G1"/>